<evidence type="ECO:0000313" key="2">
    <source>
        <dbReference type="Proteomes" id="UP000594261"/>
    </source>
</evidence>
<dbReference type="Gramene" id="QL06p009725:mrna">
    <property type="protein sequence ID" value="QL06p009725:mrna"/>
    <property type="gene ID" value="QL06p009725"/>
</dbReference>
<dbReference type="Gene3D" id="2.60.40.10">
    <property type="entry name" value="Immunoglobulins"/>
    <property type="match status" value="1"/>
</dbReference>
<name>A0A7N2LWK0_QUELO</name>
<reference evidence="1 2" key="1">
    <citation type="journal article" date="2016" name="G3 (Bethesda)">
        <title>First Draft Assembly and Annotation of the Genome of a California Endemic Oak Quercus lobata Nee (Fagaceae).</title>
        <authorList>
            <person name="Sork V.L."/>
            <person name="Fitz-Gibbon S.T."/>
            <person name="Puiu D."/>
            <person name="Crepeau M."/>
            <person name="Gugger P.F."/>
            <person name="Sherman R."/>
            <person name="Stevens K."/>
            <person name="Langley C.H."/>
            <person name="Pellegrini M."/>
            <person name="Salzberg S.L."/>
        </authorList>
    </citation>
    <scope>NUCLEOTIDE SEQUENCE [LARGE SCALE GENOMIC DNA]</scope>
    <source>
        <strain evidence="1 2">cv. SW786</strain>
    </source>
</reference>
<dbReference type="EMBL" id="LRBV02000006">
    <property type="status" value="NOT_ANNOTATED_CDS"/>
    <property type="molecule type" value="Genomic_DNA"/>
</dbReference>
<sequence>MSAARGKFMWLEHGIIAELKKPVLWLLEVVELSLTTLGANVTATPPFPNAQVQLQCGAGNVVASTTTNASGVFSFSLDSTRLYILPTVPLNLCNLVVTTPLSTCNSTLPPVGVLESRIQFIRSSVLGLRIVLTFGPVGFRYSSST</sequence>
<dbReference type="InterPro" id="IPR013783">
    <property type="entry name" value="Ig-like_fold"/>
</dbReference>
<dbReference type="InterPro" id="IPR040404">
    <property type="entry name" value="Phylloplanin-like"/>
</dbReference>
<dbReference type="PANTHER" id="PTHR34458:SF5">
    <property type="entry name" value="POLLEN OLE E 1 ALLERGEN AND EXTENSIN FAMILY PROTEIN"/>
    <property type="match status" value="1"/>
</dbReference>
<dbReference type="AlphaFoldDB" id="A0A7N2LWK0"/>
<organism evidence="1 2">
    <name type="scientific">Quercus lobata</name>
    <name type="common">Valley oak</name>
    <dbReference type="NCBI Taxonomy" id="97700"/>
    <lineage>
        <taxon>Eukaryota</taxon>
        <taxon>Viridiplantae</taxon>
        <taxon>Streptophyta</taxon>
        <taxon>Embryophyta</taxon>
        <taxon>Tracheophyta</taxon>
        <taxon>Spermatophyta</taxon>
        <taxon>Magnoliopsida</taxon>
        <taxon>eudicotyledons</taxon>
        <taxon>Gunneridae</taxon>
        <taxon>Pentapetalae</taxon>
        <taxon>rosids</taxon>
        <taxon>fabids</taxon>
        <taxon>Fagales</taxon>
        <taxon>Fagaceae</taxon>
        <taxon>Quercus</taxon>
    </lineage>
</organism>
<dbReference type="PANTHER" id="PTHR34458">
    <property type="entry name" value="POLLEN OLE E 1 ALLERGEN AND EXTENSIN FAMILY PROTEIN-RELATED"/>
    <property type="match status" value="1"/>
</dbReference>
<dbReference type="FunCoup" id="A0A7N2LWK0">
    <property type="interactions" value="92"/>
</dbReference>
<evidence type="ECO:0000313" key="1">
    <source>
        <dbReference type="EnsemblPlants" id="QL06p009725:mrna"/>
    </source>
</evidence>
<dbReference type="InParanoid" id="A0A7N2LWK0"/>
<keyword evidence="2" id="KW-1185">Reference proteome</keyword>
<dbReference type="Proteomes" id="UP000594261">
    <property type="component" value="Chromosome 6"/>
</dbReference>
<proteinExistence type="predicted"/>
<reference evidence="1" key="2">
    <citation type="submission" date="2021-01" db="UniProtKB">
        <authorList>
            <consortium name="EnsemblPlants"/>
        </authorList>
    </citation>
    <scope>IDENTIFICATION</scope>
</reference>
<protein>
    <recommendedName>
        <fullName evidence="3">Pollen Ole e 1 allergen and extensin family protein</fullName>
    </recommendedName>
</protein>
<evidence type="ECO:0008006" key="3">
    <source>
        <dbReference type="Google" id="ProtNLM"/>
    </source>
</evidence>
<dbReference type="SUPFAM" id="SSF49478">
    <property type="entry name" value="Cna protein B-type domain"/>
    <property type="match status" value="1"/>
</dbReference>
<dbReference type="EnsemblPlants" id="QL06p009725:mrna">
    <property type="protein sequence ID" value="QL06p009725:mrna"/>
    <property type="gene ID" value="QL06p009725"/>
</dbReference>
<accession>A0A7N2LWK0</accession>